<evidence type="ECO:0000313" key="2">
    <source>
        <dbReference type="Proteomes" id="UP000245946"/>
    </source>
</evidence>
<dbReference type="OrthoDB" id="19981at2759"/>
<dbReference type="RefSeq" id="XP_025597985.1">
    <property type="nucleotide sequence ID" value="XM_025745666.1"/>
</dbReference>
<protein>
    <submittedName>
        <fullName evidence="1">Uncharacterized protein</fullName>
    </submittedName>
</protein>
<name>A0A316Z8X0_9BASI</name>
<proteinExistence type="predicted"/>
<evidence type="ECO:0000313" key="1">
    <source>
        <dbReference type="EMBL" id="PWN97706.1"/>
    </source>
</evidence>
<keyword evidence="2" id="KW-1185">Reference proteome</keyword>
<dbReference type="Proteomes" id="UP000245946">
    <property type="component" value="Unassembled WGS sequence"/>
</dbReference>
<reference evidence="1 2" key="1">
    <citation type="journal article" date="2018" name="Mol. Biol. Evol.">
        <title>Broad Genomic Sampling Reveals a Smut Pathogenic Ancestry of the Fungal Clade Ustilaginomycotina.</title>
        <authorList>
            <person name="Kijpornyongpan T."/>
            <person name="Mondo S.J."/>
            <person name="Barry K."/>
            <person name="Sandor L."/>
            <person name="Lee J."/>
            <person name="Lipzen A."/>
            <person name="Pangilinan J."/>
            <person name="LaButti K."/>
            <person name="Hainaut M."/>
            <person name="Henrissat B."/>
            <person name="Grigoriev I.V."/>
            <person name="Spatafora J.W."/>
            <person name="Aime M.C."/>
        </authorList>
    </citation>
    <scope>NUCLEOTIDE SEQUENCE [LARGE SCALE GENOMIC DNA]</scope>
    <source>
        <strain evidence="1 2">MCA 4186</strain>
    </source>
</reference>
<sequence length="130" mass="13362">MLLSLAPAAAEERAQLRALAAQLAAPHADELRQALGGGDAEGEARRRLPLSSATLLAVHAAGAGCSPPLRLAHLLRGATLAHAPMPVREKSPELQRSLAAISLALERQQYAAMLTPGAGRADALSGQKAP</sequence>
<organism evidence="1 2">
    <name type="scientific">Tilletiopsis washingtonensis</name>
    <dbReference type="NCBI Taxonomy" id="58919"/>
    <lineage>
        <taxon>Eukaryota</taxon>
        <taxon>Fungi</taxon>
        <taxon>Dikarya</taxon>
        <taxon>Basidiomycota</taxon>
        <taxon>Ustilaginomycotina</taxon>
        <taxon>Exobasidiomycetes</taxon>
        <taxon>Entylomatales</taxon>
        <taxon>Entylomatales incertae sedis</taxon>
        <taxon>Tilletiopsis</taxon>
    </lineage>
</organism>
<dbReference type="EMBL" id="KZ819294">
    <property type="protein sequence ID" value="PWN97706.1"/>
    <property type="molecule type" value="Genomic_DNA"/>
</dbReference>
<gene>
    <name evidence="1" type="ORF">FA09DRAFT_44204</name>
</gene>
<accession>A0A316Z8X0</accession>
<dbReference type="AlphaFoldDB" id="A0A316Z8X0"/>
<dbReference type="GeneID" id="37273210"/>